<feature type="binding site" evidence="10">
    <location>
        <position position="468"/>
    </location>
    <ligand>
        <name>Mn(2+)</name>
        <dbReference type="ChEBI" id="CHEBI:29035"/>
    </ligand>
</feature>
<dbReference type="GO" id="GO:0005886">
    <property type="term" value="C:plasma membrane"/>
    <property type="evidence" value="ECO:0007669"/>
    <property type="project" value="UniProtKB-SubCell"/>
</dbReference>
<dbReference type="RefSeq" id="WP_032858145.1">
    <property type="nucleotide sequence ID" value="NZ_CP064845.1"/>
</dbReference>
<evidence type="ECO:0000256" key="2">
    <source>
        <dbReference type="ARBA" id="ARBA00009983"/>
    </source>
</evidence>
<feature type="binding site" evidence="9">
    <location>
        <position position="408"/>
    </location>
    <ligand>
        <name>substrate</name>
    </ligand>
</feature>
<dbReference type="GO" id="GO:0016787">
    <property type="term" value="F:hydrolase activity"/>
    <property type="evidence" value="ECO:0007669"/>
    <property type="project" value="UniProtKB-KW"/>
</dbReference>
<feature type="transmembrane region" description="Helical" evidence="11">
    <location>
        <begin position="44"/>
        <end position="62"/>
    </location>
</feature>
<dbReference type="CDD" id="cd16015">
    <property type="entry name" value="LTA_synthase"/>
    <property type="match status" value="1"/>
</dbReference>
<evidence type="ECO:0000256" key="9">
    <source>
        <dbReference type="PIRSR" id="PIRSR005091-2"/>
    </source>
</evidence>
<evidence type="ECO:0000256" key="4">
    <source>
        <dbReference type="ARBA" id="ARBA00022692"/>
    </source>
</evidence>
<feature type="active site" evidence="8">
    <location>
        <position position="293"/>
    </location>
</feature>
<feature type="transmembrane region" description="Helical" evidence="11">
    <location>
        <begin position="69"/>
        <end position="92"/>
    </location>
</feature>
<feature type="binding site" evidence="10">
    <location>
        <position position="293"/>
    </location>
    <ligand>
        <name>Mn(2+)</name>
        <dbReference type="ChEBI" id="CHEBI:29035"/>
    </ligand>
</feature>
<feature type="transmembrane region" description="Helical" evidence="11">
    <location>
        <begin position="117"/>
        <end position="135"/>
    </location>
</feature>
<proteinExistence type="inferred from homology"/>
<evidence type="ECO:0000256" key="7">
    <source>
        <dbReference type="PIRNR" id="PIRNR005091"/>
    </source>
</evidence>
<evidence type="ECO:0000256" key="6">
    <source>
        <dbReference type="ARBA" id="ARBA00023136"/>
    </source>
</evidence>
<evidence type="ECO:0000256" key="11">
    <source>
        <dbReference type="SAM" id="Phobius"/>
    </source>
</evidence>
<dbReference type="InterPro" id="IPR012160">
    <property type="entry name" value="LtaS-like"/>
</dbReference>
<comment type="caution">
    <text evidence="13">The sequence shown here is derived from an EMBL/GenBank/DDBJ whole genome shotgun (WGS) entry which is preliminary data.</text>
</comment>
<evidence type="ECO:0000313" key="13">
    <source>
        <dbReference type="EMBL" id="MSE01065.1"/>
    </source>
</evidence>
<keyword evidence="13" id="KW-0378">Hydrolase</keyword>
<organism evidence="13">
    <name type="scientific">Bacillus velezensis</name>
    <dbReference type="NCBI Taxonomy" id="492670"/>
    <lineage>
        <taxon>Bacteria</taxon>
        <taxon>Bacillati</taxon>
        <taxon>Bacillota</taxon>
        <taxon>Bacilli</taxon>
        <taxon>Bacillales</taxon>
        <taxon>Bacillaceae</taxon>
        <taxon>Bacillus</taxon>
        <taxon>Bacillus amyloliquefaciens group</taxon>
    </lineage>
</organism>
<dbReference type="GO" id="GO:0046872">
    <property type="term" value="F:metal ion binding"/>
    <property type="evidence" value="ECO:0007669"/>
    <property type="project" value="UniProtKB-KW"/>
</dbReference>
<dbReference type="InterPro" id="IPR050448">
    <property type="entry name" value="OpgB/LTA_synthase_biosynth"/>
</dbReference>
<dbReference type="PANTHER" id="PTHR47371">
    <property type="entry name" value="LIPOTEICHOIC ACID SYNTHASE"/>
    <property type="match status" value="1"/>
</dbReference>
<dbReference type="AlphaFoldDB" id="A0A6A8LB33"/>
<feature type="binding site" evidence="10">
    <location>
        <position position="467"/>
    </location>
    <ligand>
        <name>Mn(2+)</name>
        <dbReference type="ChEBI" id="CHEBI:29035"/>
    </ligand>
</feature>
<keyword evidence="6 7" id="KW-0472">Membrane</keyword>
<name>A0A6A8LB33_BACVE</name>
<keyword evidence="3 7" id="KW-1003">Cell membrane</keyword>
<keyword evidence="9" id="KW-0464">Manganese</keyword>
<evidence type="ECO:0000256" key="10">
    <source>
        <dbReference type="PIRSR" id="PIRSR005091-3"/>
    </source>
</evidence>
<dbReference type="Pfam" id="PF00884">
    <property type="entry name" value="Sulfatase"/>
    <property type="match status" value="1"/>
</dbReference>
<keyword evidence="9" id="KW-0479">Metal-binding</keyword>
<evidence type="ECO:0000256" key="1">
    <source>
        <dbReference type="ARBA" id="ARBA00004651"/>
    </source>
</evidence>
<reference evidence="13" key="1">
    <citation type="submission" date="2019-11" db="EMBL/GenBank/DDBJ databases">
        <title>Draft Genome Sequence of Plant Growth-Promoting Rhizosphere-Associated Bacteria.</title>
        <authorList>
            <person name="Vasilyev I.Y."/>
            <person name="Radchenko V."/>
            <person name="Ilnitskaya E.V."/>
        </authorList>
    </citation>
    <scope>NUCLEOTIDE SEQUENCE</scope>
    <source>
        <strain evidence="13">VRA_517_n</strain>
    </source>
</reference>
<keyword evidence="4 11" id="KW-0812">Transmembrane</keyword>
<keyword evidence="5 11" id="KW-1133">Transmembrane helix</keyword>
<dbReference type="Gene3D" id="3.40.720.10">
    <property type="entry name" value="Alkaline Phosphatase, subunit A"/>
    <property type="match status" value="1"/>
</dbReference>
<dbReference type="Gene3D" id="3.30.1120.170">
    <property type="match status" value="1"/>
</dbReference>
<dbReference type="InterPro" id="IPR017850">
    <property type="entry name" value="Alkaline_phosphatase_core_sf"/>
</dbReference>
<evidence type="ECO:0000256" key="8">
    <source>
        <dbReference type="PIRSR" id="PIRSR005091-1"/>
    </source>
</evidence>
<keyword evidence="13" id="KW-0808">Transferase</keyword>
<gene>
    <name evidence="13" type="ORF">GKC39_03185</name>
</gene>
<dbReference type="PIRSF" id="PIRSF005091">
    <property type="entry name" value="Mmb_sulf_HI1246"/>
    <property type="match status" value="1"/>
</dbReference>
<dbReference type="InterPro" id="IPR000917">
    <property type="entry name" value="Sulfatase_N"/>
</dbReference>
<accession>A0A6A8LB33</accession>
<comment type="subcellular location">
    <subcellularLocation>
        <location evidence="1">Cell membrane</location>
        <topology evidence="1">Multi-pass membrane protein</topology>
    </subcellularLocation>
</comment>
<dbReference type="GO" id="GO:0016740">
    <property type="term" value="F:transferase activity"/>
    <property type="evidence" value="ECO:0007669"/>
    <property type="project" value="UniProtKB-KW"/>
</dbReference>
<feature type="domain" description="Sulfatase N-terminal" evidence="12">
    <location>
        <begin position="243"/>
        <end position="535"/>
    </location>
</feature>
<evidence type="ECO:0000259" key="12">
    <source>
        <dbReference type="Pfam" id="PF00884"/>
    </source>
</evidence>
<dbReference type="PANTHER" id="PTHR47371:SF1">
    <property type="entry name" value="LIPOTEICHOIC ACID SYNTHASE-LIKE YQGS"/>
    <property type="match status" value="1"/>
</dbReference>
<comment type="similarity">
    <text evidence="2 7">Belongs to the LTA synthase family.</text>
</comment>
<evidence type="ECO:0000256" key="5">
    <source>
        <dbReference type="ARBA" id="ARBA00022989"/>
    </source>
</evidence>
<protein>
    <submittedName>
        <fullName evidence="13">Sulfatase-like hydrolase/transferase</fullName>
    </submittedName>
</protein>
<sequence length="618" mass="70201">MKKTFFSNHRFLCLSILFMWMKTYAVYKLGFGLQNNSVLEECLLLINPLSFIVPLFGIALLLTEKKQRIFLLSANVMLTGILIANTVFYGFYIDFITIPVLFQASNMGDMGSSVQELFHPLYIALFLDIAVLFYLGKRHKADQGKAGARTVKAYAWASAGLMLCNLALSEAEQPKLFKHPFDREALVKGIGLFHFHLYDTISQTLNAGAKAFADEDSLAAVANYTQAGYSRPSDSKFGLAKGRNVIFVTLESTQRFVMDERVSGREITPFLNKLRKKSYDFTHFYQQTEQGKTSDSEFITANSLYPSSSGAVFFTKSGHRFNTMYHMLKDHQYYSAVLHANHKAFWNRDEMYGAFGIDRFFDADEFKVTQENSTGWGLKDKEFLEQSAEKLKKLPQPFYASLLTLTNHFPFEIDQQDQLIEEPDTSSELLNRYVTTVRYEDEALKHFFKKLKKEGLYDNAMIVLMGDHYGISEAHNQGLAEFLGKEEITPFDTVQLQRVPFIIHIPGVTDRAPETIASAAGQVDVRPTLLHLLGIETKGSIQFGNDLFSGERTPFAVLRNGSFITNDHIYTKNTCYSRKTGEPLSDMSACSDEKEKAEQELMLSDKILNGDLLRFYKQ</sequence>
<dbReference type="EMBL" id="WKKV01000001">
    <property type="protein sequence ID" value="MSE01065.1"/>
    <property type="molecule type" value="Genomic_DNA"/>
</dbReference>
<evidence type="ECO:0000256" key="3">
    <source>
        <dbReference type="ARBA" id="ARBA00022475"/>
    </source>
</evidence>
<dbReference type="SUPFAM" id="SSF53649">
    <property type="entry name" value="Alkaline phosphatase-like"/>
    <property type="match status" value="1"/>
</dbReference>
<feature type="binding site" evidence="10">
    <location>
        <position position="251"/>
    </location>
    <ligand>
        <name>Mn(2+)</name>
        <dbReference type="ChEBI" id="CHEBI:29035"/>
    </ligand>
</feature>